<feature type="region of interest" description="Disordered" evidence="1">
    <location>
        <begin position="589"/>
        <end position="610"/>
    </location>
</feature>
<evidence type="ECO:0000256" key="1">
    <source>
        <dbReference type="SAM" id="MobiDB-lite"/>
    </source>
</evidence>
<feature type="region of interest" description="Disordered" evidence="1">
    <location>
        <begin position="626"/>
        <end position="667"/>
    </location>
</feature>
<dbReference type="CDD" id="cd00199">
    <property type="entry name" value="WAP"/>
    <property type="match status" value="1"/>
</dbReference>
<dbReference type="GO" id="GO:0005576">
    <property type="term" value="C:extracellular region"/>
    <property type="evidence" value="ECO:0007669"/>
    <property type="project" value="InterPro"/>
</dbReference>
<dbReference type="GO" id="GO:0030414">
    <property type="term" value="F:peptidase inhibitor activity"/>
    <property type="evidence" value="ECO:0007669"/>
    <property type="project" value="InterPro"/>
</dbReference>
<gene>
    <name evidence="5" type="primary">LOC109467315</name>
</gene>
<dbReference type="KEGG" id="bbel:109467315"/>
<dbReference type="PROSITE" id="PS51390">
    <property type="entry name" value="WAP"/>
    <property type="match status" value="1"/>
</dbReference>
<organism evidence="4 5">
    <name type="scientific">Branchiostoma belcheri</name>
    <name type="common">Amphioxus</name>
    <dbReference type="NCBI Taxonomy" id="7741"/>
    <lineage>
        <taxon>Eukaryota</taxon>
        <taxon>Metazoa</taxon>
        <taxon>Chordata</taxon>
        <taxon>Cephalochordata</taxon>
        <taxon>Leptocardii</taxon>
        <taxon>Amphioxiformes</taxon>
        <taxon>Branchiostomatidae</taxon>
        <taxon>Branchiostoma</taxon>
    </lineage>
</organism>
<feature type="compositionally biased region" description="Gly residues" evidence="1">
    <location>
        <begin position="626"/>
        <end position="651"/>
    </location>
</feature>
<dbReference type="OrthoDB" id="6060011at2759"/>
<dbReference type="Proteomes" id="UP000515135">
    <property type="component" value="Unplaced"/>
</dbReference>
<sequence>MAYSTLLLLLAVFCLGALAQGELKEKPESEESVSKTLEERKESEEGDWKPPGGEKNDSYSSDFGWEGDGGKDTTWDQTFGERYNREYSNYMGGYNDGRDSYNYGRELYNTARDLYDYGRDIYIDARERYTYTSYTGDGYSGGYDRKYTRGLSSSPVFTSPYFYFYVVLVKTPHWGITTRVLGARLSAADACPAGVPYVPYACPDASACESAMCGDLDPNSPDSNITCVPTYCGGCHHVAFFNKTDGRPVKCKGEQTGKCPAVPYGKVGTCAVECETDDDCKAVGSKCCSNGCGMTCQRAEMEVPKNLTQCRLYLAEEEDEEEAGDVLLWIFRPDNRGGKLFSTDPLGNGTYFRRFHGDRNKLGAEVKEHYPESSDVVAIQNVEWRGNLSSEGLQAGFRRVAVCDCDDCHRKPTRQFGDGFVDEDSFMPDFGKDRGSFNDDFGNKYGGNFGGGSIGGNFGEDRGSIGGNFGGDRGSIGGNFGGDRGSISGNFGRDRGSIGGNFGGDRGYIGGNFGGDRVSIGGNFGGDRGSIGGNFGGDRGSIGGNFGGDRGSVSGNFGGDRGSIGGNFGGDRGSITGNFEGDRGSVSGNFGGDRGSIGGNLEGGNFGGDQGGSFGGDFGGDGGSFGGDFGGDRGSFGGDFGGDRGSFGGDPGSMFDDREPDEKIPKI</sequence>
<feature type="compositionally biased region" description="Basic and acidic residues" evidence="1">
    <location>
        <begin position="23"/>
        <end position="57"/>
    </location>
</feature>
<feature type="signal peptide" evidence="2">
    <location>
        <begin position="1"/>
        <end position="19"/>
    </location>
</feature>
<evidence type="ECO:0000259" key="3">
    <source>
        <dbReference type="PROSITE" id="PS51390"/>
    </source>
</evidence>
<dbReference type="GeneID" id="109467315"/>
<feature type="region of interest" description="Disordered" evidence="1">
    <location>
        <begin position="553"/>
        <end position="572"/>
    </location>
</feature>
<dbReference type="SUPFAM" id="SSF57256">
    <property type="entry name" value="Elafin-like"/>
    <property type="match status" value="1"/>
</dbReference>
<name>A0A6P4YQ75_BRABE</name>
<dbReference type="SMART" id="SM00217">
    <property type="entry name" value="WAP"/>
    <property type="match status" value="1"/>
</dbReference>
<feature type="compositionally biased region" description="Basic and acidic residues" evidence="1">
    <location>
        <begin position="655"/>
        <end position="667"/>
    </location>
</feature>
<feature type="region of interest" description="Disordered" evidence="1">
    <location>
        <begin position="23"/>
        <end position="73"/>
    </location>
</feature>
<keyword evidence="4" id="KW-1185">Reference proteome</keyword>
<evidence type="ECO:0000313" key="4">
    <source>
        <dbReference type="Proteomes" id="UP000515135"/>
    </source>
</evidence>
<proteinExistence type="predicted"/>
<accession>A0A6P4YQ75</accession>
<protein>
    <submittedName>
        <fullName evidence="5">Uncharacterized protein LOC109467315</fullName>
    </submittedName>
</protein>
<dbReference type="AlphaFoldDB" id="A0A6P4YQ75"/>
<feature type="domain" description="WAP" evidence="3">
    <location>
        <begin position="252"/>
        <end position="300"/>
    </location>
</feature>
<keyword evidence="2" id="KW-0732">Signal</keyword>
<evidence type="ECO:0000313" key="5">
    <source>
        <dbReference type="RefSeq" id="XP_019620817.1"/>
    </source>
</evidence>
<reference evidence="5" key="1">
    <citation type="submission" date="2025-08" db="UniProtKB">
        <authorList>
            <consortium name="RefSeq"/>
        </authorList>
    </citation>
    <scope>IDENTIFICATION</scope>
    <source>
        <tissue evidence="5">Gonad</tissue>
    </source>
</reference>
<dbReference type="Gene3D" id="4.10.75.10">
    <property type="entry name" value="Elafin-like"/>
    <property type="match status" value="1"/>
</dbReference>
<dbReference type="RefSeq" id="XP_019620817.1">
    <property type="nucleotide sequence ID" value="XM_019765258.1"/>
</dbReference>
<dbReference type="InterPro" id="IPR036645">
    <property type="entry name" value="Elafin-like_sf"/>
</dbReference>
<feature type="chain" id="PRO_5028454750" evidence="2">
    <location>
        <begin position="20"/>
        <end position="667"/>
    </location>
</feature>
<dbReference type="Pfam" id="PF00095">
    <property type="entry name" value="WAP"/>
    <property type="match status" value="1"/>
</dbReference>
<dbReference type="InterPro" id="IPR008197">
    <property type="entry name" value="WAP_dom"/>
</dbReference>
<evidence type="ECO:0000256" key="2">
    <source>
        <dbReference type="SAM" id="SignalP"/>
    </source>
</evidence>